<evidence type="ECO:0000256" key="1">
    <source>
        <dbReference type="PIRSR" id="PIRSR613078-2"/>
    </source>
</evidence>
<dbReference type="SMART" id="SM00855">
    <property type="entry name" value="PGAM"/>
    <property type="match status" value="1"/>
</dbReference>
<dbReference type="RefSeq" id="XP_002174155.1">
    <property type="nucleotide sequence ID" value="XM_002174119.1"/>
</dbReference>
<dbReference type="PANTHER" id="PTHR48100">
    <property type="entry name" value="BROAD-SPECIFICITY PHOSPHATASE YOR283W-RELATED"/>
    <property type="match status" value="1"/>
</dbReference>
<dbReference type="HOGENOM" id="CLU_039184_1_2_1"/>
<keyword evidence="3" id="KW-1185">Reference proteome</keyword>
<feature type="binding site" evidence="1">
    <location>
        <position position="62"/>
    </location>
    <ligand>
        <name>substrate</name>
    </ligand>
</feature>
<sequence length="211" mass="24037">MKRVYLVRHGEAYHNLGDPLDNADMHDPILTKTGIQQCEGLRKKLADAKLPFDIIVSSPFRRALQTVELALTEYLQGDNRLPHVVVSPLFEEFGDLPCDHGSLVYELERQFPAFNFEQCNDGIFPEKQDLYASTPDMLKRRCQIAKRFLDSLPYDRILVVTHATLLRFLLSDLNSSEAPVATPRNHFQNCELKAFDLKKLANGDCVFETVA</sequence>
<dbReference type="eggNOG" id="KOG4754">
    <property type="taxonomic scope" value="Eukaryota"/>
</dbReference>
<dbReference type="Gene3D" id="3.40.50.1240">
    <property type="entry name" value="Phosphoglycerate mutase-like"/>
    <property type="match status" value="1"/>
</dbReference>
<dbReference type="Pfam" id="PF00300">
    <property type="entry name" value="His_Phos_1"/>
    <property type="match status" value="1"/>
</dbReference>
<dbReference type="OMA" id="HFQNCEL"/>
<feature type="binding site" evidence="1">
    <location>
        <begin position="8"/>
        <end position="15"/>
    </location>
    <ligand>
        <name>substrate</name>
    </ligand>
</feature>
<dbReference type="PANTHER" id="PTHR48100:SF54">
    <property type="entry name" value="PHOSPHATASE SPAC5H10.03-RELATED"/>
    <property type="match status" value="1"/>
</dbReference>
<dbReference type="InterPro" id="IPR013078">
    <property type="entry name" value="His_Pase_superF_clade-1"/>
</dbReference>
<dbReference type="Proteomes" id="UP000001744">
    <property type="component" value="Unassembled WGS sequence"/>
</dbReference>
<dbReference type="VEuPathDB" id="FungiDB:SJAG_02984"/>
<gene>
    <name evidence="2" type="ORF">SJAG_02984</name>
</gene>
<accession>B6K305</accession>
<dbReference type="GeneID" id="7051756"/>
<name>B6K305_SCHJY</name>
<dbReference type="SUPFAM" id="SSF53254">
    <property type="entry name" value="Phosphoglycerate mutase-like"/>
    <property type="match status" value="1"/>
</dbReference>
<dbReference type="GO" id="GO:0005737">
    <property type="term" value="C:cytoplasm"/>
    <property type="evidence" value="ECO:0000318"/>
    <property type="project" value="GO_Central"/>
</dbReference>
<dbReference type="OrthoDB" id="496981at2759"/>
<dbReference type="EMBL" id="KE651167">
    <property type="protein sequence ID" value="EEB07862.1"/>
    <property type="molecule type" value="Genomic_DNA"/>
</dbReference>
<dbReference type="InterPro" id="IPR050275">
    <property type="entry name" value="PGM_Phosphatase"/>
</dbReference>
<evidence type="ECO:0000313" key="3">
    <source>
        <dbReference type="Proteomes" id="UP000001744"/>
    </source>
</evidence>
<reference evidence="2 3" key="1">
    <citation type="journal article" date="2011" name="Science">
        <title>Comparative functional genomics of the fission yeasts.</title>
        <authorList>
            <person name="Rhind N."/>
            <person name="Chen Z."/>
            <person name="Yassour M."/>
            <person name="Thompson D.A."/>
            <person name="Haas B.J."/>
            <person name="Habib N."/>
            <person name="Wapinski I."/>
            <person name="Roy S."/>
            <person name="Lin M.F."/>
            <person name="Heiman D.I."/>
            <person name="Young S.K."/>
            <person name="Furuya K."/>
            <person name="Guo Y."/>
            <person name="Pidoux A."/>
            <person name="Chen H.M."/>
            <person name="Robbertse B."/>
            <person name="Goldberg J.M."/>
            <person name="Aoki K."/>
            <person name="Bayne E.H."/>
            <person name="Berlin A.M."/>
            <person name="Desjardins C.A."/>
            <person name="Dobbs E."/>
            <person name="Dukaj L."/>
            <person name="Fan L."/>
            <person name="FitzGerald M.G."/>
            <person name="French C."/>
            <person name="Gujja S."/>
            <person name="Hansen K."/>
            <person name="Keifenheim D."/>
            <person name="Levin J.Z."/>
            <person name="Mosher R.A."/>
            <person name="Mueller C.A."/>
            <person name="Pfiffner J."/>
            <person name="Priest M."/>
            <person name="Russ C."/>
            <person name="Smialowska A."/>
            <person name="Swoboda P."/>
            <person name="Sykes S.M."/>
            <person name="Vaughn M."/>
            <person name="Vengrova S."/>
            <person name="Yoder R."/>
            <person name="Zeng Q."/>
            <person name="Allshire R."/>
            <person name="Baulcombe D."/>
            <person name="Birren B.W."/>
            <person name="Brown W."/>
            <person name="Ekwall K."/>
            <person name="Kellis M."/>
            <person name="Leatherwood J."/>
            <person name="Levin H."/>
            <person name="Margalit H."/>
            <person name="Martienssen R."/>
            <person name="Nieduszynski C.A."/>
            <person name="Spatafora J.W."/>
            <person name="Friedman N."/>
            <person name="Dalgaard J.Z."/>
            <person name="Baumann P."/>
            <person name="Niki H."/>
            <person name="Regev A."/>
            <person name="Nusbaum C."/>
        </authorList>
    </citation>
    <scope>NUCLEOTIDE SEQUENCE [LARGE SCALE GENOMIC DNA]</scope>
    <source>
        <strain evidence="3">yFS275 / FY16936</strain>
    </source>
</reference>
<evidence type="ECO:0000313" key="2">
    <source>
        <dbReference type="EMBL" id="EEB07862.1"/>
    </source>
</evidence>
<dbReference type="CDD" id="cd07067">
    <property type="entry name" value="HP_PGM_like"/>
    <property type="match status" value="1"/>
</dbReference>
<dbReference type="AlphaFoldDB" id="B6K305"/>
<dbReference type="GO" id="GO:0016791">
    <property type="term" value="F:phosphatase activity"/>
    <property type="evidence" value="ECO:0000318"/>
    <property type="project" value="GO_Central"/>
</dbReference>
<proteinExistence type="predicted"/>
<dbReference type="JaponicusDB" id="SJAG_02984"/>
<protein>
    <submittedName>
        <fullName evidence="2">Phosphoglycerate mutase family protein</fullName>
    </submittedName>
</protein>
<dbReference type="InterPro" id="IPR029033">
    <property type="entry name" value="His_PPase_superfam"/>
</dbReference>
<organism evidence="2 3">
    <name type="scientific">Schizosaccharomyces japonicus (strain yFS275 / FY16936)</name>
    <name type="common">Fission yeast</name>
    <dbReference type="NCBI Taxonomy" id="402676"/>
    <lineage>
        <taxon>Eukaryota</taxon>
        <taxon>Fungi</taxon>
        <taxon>Dikarya</taxon>
        <taxon>Ascomycota</taxon>
        <taxon>Taphrinomycotina</taxon>
        <taxon>Schizosaccharomycetes</taxon>
        <taxon>Schizosaccharomycetales</taxon>
        <taxon>Schizosaccharomycetaceae</taxon>
        <taxon>Schizosaccharomyces</taxon>
    </lineage>
</organism>